<dbReference type="Gene3D" id="1.10.10.60">
    <property type="entry name" value="Homeodomain-like"/>
    <property type="match status" value="1"/>
</dbReference>
<feature type="domain" description="HTH tetR-type" evidence="6">
    <location>
        <begin position="11"/>
        <end position="71"/>
    </location>
</feature>
<evidence type="ECO:0000313" key="7">
    <source>
        <dbReference type="EMBL" id="MDI5968828.1"/>
    </source>
</evidence>
<dbReference type="GO" id="GO:0000976">
    <property type="term" value="F:transcription cis-regulatory region binding"/>
    <property type="evidence" value="ECO:0007669"/>
    <property type="project" value="TreeGrafter"/>
</dbReference>
<keyword evidence="2 4" id="KW-0238">DNA-binding</keyword>
<proteinExistence type="predicted"/>
<dbReference type="EMBL" id="JABXJJ020000006">
    <property type="protein sequence ID" value="MDI5968828.1"/>
    <property type="molecule type" value="Genomic_DNA"/>
</dbReference>
<dbReference type="InterPro" id="IPR050109">
    <property type="entry name" value="HTH-type_TetR-like_transc_reg"/>
</dbReference>
<dbReference type="Pfam" id="PF00440">
    <property type="entry name" value="TetR_N"/>
    <property type="match status" value="1"/>
</dbReference>
<keyword evidence="1" id="KW-0805">Transcription regulation</keyword>
<comment type="caution">
    <text evidence="7">The sequence shown here is derived from an EMBL/GenBank/DDBJ whole genome shotgun (WGS) entry which is preliminary data.</text>
</comment>
<reference evidence="7" key="1">
    <citation type="submission" date="2023-05" db="EMBL/GenBank/DDBJ databases">
        <title>Streptantibioticus silvisoli sp. nov., acidotolerant actinomycetes 1 from pine litter.</title>
        <authorList>
            <person name="Swiecimska M."/>
            <person name="Golinska P."/>
            <person name="Sangal V."/>
            <person name="Wachnowicz B."/>
            <person name="Goodfellow M."/>
        </authorList>
    </citation>
    <scope>NUCLEOTIDE SEQUENCE</scope>
    <source>
        <strain evidence="7">SL13</strain>
    </source>
</reference>
<dbReference type="AlphaFoldDB" id="A0AA90H0M8"/>
<protein>
    <submittedName>
        <fullName evidence="7">TetR family transcriptional regulator</fullName>
    </submittedName>
</protein>
<sequence length="215" mass="22959">MSARAPGRPAVLSRPLIVAAARWIADHDGLDAMTVRAVAQRLGTGQASLYRHIADRRELLVLLADDVAARLPLPREGLEPGEQFTGQWLDAYDYLRGHHWAARIIAEGAQVRAGGAAFADSALTVLTTASGADRGDALRAFRVLWHLMLGHLVNSHPAGHPRARQDAGTAPGPHDEPSPAPGTQTPAPPSDAARDDFAWALPLVLAGLRRSPETR</sequence>
<accession>A0AA90H0M8</accession>
<dbReference type="GO" id="GO:0045892">
    <property type="term" value="P:negative regulation of DNA-templated transcription"/>
    <property type="evidence" value="ECO:0007669"/>
    <property type="project" value="InterPro"/>
</dbReference>
<evidence type="ECO:0000256" key="1">
    <source>
        <dbReference type="ARBA" id="ARBA00023015"/>
    </source>
</evidence>
<dbReference type="PANTHER" id="PTHR30055">
    <property type="entry name" value="HTH-TYPE TRANSCRIPTIONAL REGULATOR RUTR"/>
    <property type="match status" value="1"/>
</dbReference>
<dbReference type="GO" id="GO:0046677">
    <property type="term" value="P:response to antibiotic"/>
    <property type="evidence" value="ECO:0007669"/>
    <property type="project" value="InterPro"/>
</dbReference>
<dbReference type="PANTHER" id="PTHR30055:SF151">
    <property type="entry name" value="TRANSCRIPTIONAL REGULATORY PROTEIN"/>
    <property type="match status" value="1"/>
</dbReference>
<evidence type="ECO:0000256" key="4">
    <source>
        <dbReference type="PROSITE-ProRule" id="PRU00335"/>
    </source>
</evidence>
<dbReference type="RefSeq" id="WP_282698531.1">
    <property type="nucleotide sequence ID" value="NZ_JABXJJ020000006.1"/>
</dbReference>
<evidence type="ECO:0000256" key="3">
    <source>
        <dbReference type="ARBA" id="ARBA00023163"/>
    </source>
</evidence>
<organism evidence="7">
    <name type="scientific">Streptantibioticus silvisoli</name>
    <dbReference type="NCBI Taxonomy" id="2705255"/>
    <lineage>
        <taxon>Bacteria</taxon>
        <taxon>Bacillati</taxon>
        <taxon>Actinomycetota</taxon>
        <taxon>Actinomycetes</taxon>
        <taxon>Kitasatosporales</taxon>
        <taxon>Streptomycetaceae</taxon>
        <taxon>Streptantibioticus</taxon>
    </lineage>
</organism>
<keyword evidence="3" id="KW-0804">Transcription</keyword>
<dbReference type="InterPro" id="IPR036271">
    <property type="entry name" value="Tet_transcr_reg_TetR-rel_C_sf"/>
</dbReference>
<dbReference type="Gene3D" id="1.10.357.10">
    <property type="entry name" value="Tetracycline Repressor, domain 2"/>
    <property type="match status" value="1"/>
</dbReference>
<dbReference type="PRINTS" id="PR00400">
    <property type="entry name" value="TETREPRESSOR"/>
</dbReference>
<evidence type="ECO:0000256" key="2">
    <source>
        <dbReference type="ARBA" id="ARBA00023125"/>
    </source>
</evidence>
<dbReference type="InterPro" id="IPR001647">
    <property type="entry name" value="HTH_TetR"/>
</dbReference>
<dbReference type="SUPFAM" id="SSF48498">
    <property type="entry name" value="Tetracyclin repressor-like, C-terminal domain"/>
    <property type="match status" value="1"/>
</dbReference>
<feature type="region of interest" description="Disordered" evidence="5">
    <location>
        <begin position="156"/>
        <end position="193"/>
    </location>
</feature>
<feature type="DNA-binding region" description="H-T-H motif" evidence="4">
    <location>
        <begin position="34"/>
        <end position="53"/>
    </location>
</feature>
<evidence type="ECO:0000256" key="5">
    <source>
        <dbReference type="SAM" id="MobiDB-lite"/>
    </source>
</evidence>
<name>A0AA90H0M8_9ACTN</name>
<dbReference type="PROSITE" id="PS50977">
    <property type="entry name" value="HTH_TETR_2"/>
    <property type="match status" value="1"/>
</dbReference>
<evidence type="ECO:0000259" key="6">
    <source>
        <dbReference type="PROSITE" id="PS50977"/>
    </source>
</evidence>
<gene>
    <name evidence="7" type="ORF">POF50_005630</name>
</gene>
<dbReference type="InterPro" id="IPR009057">
    <property type="entry name" value="Homeodomain-like_sf"/>
</dbReference>
<dbReference type="SUPFAM" id="SSF46689">
    <property type="entry name" value="Homeodomain-like"/>
    <property type="match status" value="1"/>
</dbReference>
<dbReference type="InterPro" id="IPR003012">
    <property type="entry name" value="Tet_transcr_reg_TetR"/>
</dbReference>
<dbReference type="GO" id="GO:0003700">
    <property type="term" value="F:DNA-binding transcription factor activity"/>
    <property type="evidence" value="ECO:0007669"/>
    <property type="project" value="TreeGrafter"/>
</dbReference>